<dbReference type="PANTHER" id="PTHR19854:SF1">
    <property type="entry name" value="GUANINE NUCLEOTIDE-BINDING PROTEIN SUBUNIT BETA-LIKE PROTEIN 1"/>
    <property type="match status" value="1"/>
</dbReference>
<feature type="repeat" description="WD" evidence="7">
    <location>
        <begin position="28"/>
        <end position="69"/>
    </location>
</feature>
<proteinExistence type="inferred from homology"/>
<dbReference type="PROSITE" id="PS50082">
    <property type="entry name" value="WD_REPEATS_2"/>
    <property type="match status" value="1"/>
</dbReference>
<evidence type="ECO:0000256" key="3">
    <source>
        <dbReference type="ARBA" id="ARBA00037338"/>
    </source>
</evidence>
<dbReference type="SUPFAM" id="SSF50978">
    <property type="entry name" value="WD40 repeat-like"/>
    <property type="match status" value="1"/>
</dbReference>
<evidence type="ECO:0000256" key="8">
    <source>
        <dbReference type="SAM" id="MobiDB-lite"/>
    </source>
</evidence>
<dbReference type="PANTHER" id="PTHR19854">
    <property type="entry name" value="TRANSDUCIN BETA-LIKE 3"/>
    <property type="match status" value="1"/>
</dbReference>
<comment type="subunit">
    <text evidence="5">Component of the ASTRA chromatin remodeling machinery complex.</text>
</comment>
<keyword evidence="1 7" id="KW-0853">WD repeat</keyword>
<dbReference type="EMBL" id="JAGTJR010000013">
    <property type="protein sequence ID" value="KAH7050070.1"/>
    <property type="molecule type" value="Genomic_DNA"/>
</dbReference>
<organism evidence="9 10">
    <name type="scientific">Macrophomina phaseolina</name>
    <dbReference type="NCBI Taxonomy" id="35725"/>
    <lineage>
        <taxon>Eukaryota</taxon>
        <taxon>Fungi</taxon>
        <taxon>Dikarya</taxon>
        <taxon>Ascomycota</taxon>
        <taxon>Pezizomycotina</taxon>
        <taxon>Dothideomycetes</taxon>
        <taxon>Dothideomycetes incertae sedis</taxon>
        <taxon>Botryosphaeriales</taxon>
        <taxon>Botryosphaeriaceae</taxon>
        <taxon>Macrophomina</taxon>
    </lineage>
</organism>
<dbReference type="PROSITE" id="PS50294">
    <property type="entry name" value="WD_REPEATS_REGION"/>
    <property type="match status" value="1"/>
</dbReference>
<dbReference type="InterPro" id="IPR015943">
    <property type="entry name" value="WD40/YVTN_repeat-like_dom_sf"/>
</dbReference>
<keyword evidence="2" id="KW-0677">Repeat</keyword>
<dbReference type="Pfam" id="PF00400">
    <property type="entry name" value="WD40"/>
    <property type="match status" value="2"/>
</dbReference>
<dbReference type="InterPro" id="IPR001680">
    <property type="entry name" value="WD40_rpt"/>
</dbReference>
<gene>
    <name evidence="9" type="ORF">B0J12DRAFT_740350</name>
</gene>
<keyword evidence="10" id="KW-1185">Reference proteome</keyword>
<evidence type="ECO:0000256" key="5">
    <source>
        <dbReference type="ARBA" id="ARBA00038749"/>
    </source>
</evidence>
<evidence type="ECO:0000256" key="1">
    <source>
        <dbReference type="ARBA" id="ARBA00022574"/>
    </source>
</evidence>
<comment type="caution">
    <text evidence="9">The sequence shown here is derived from an EMBL/GenBank/DDBJ whole genome shotgun (WGS) entry which is preliminary data.</text>
</comment>
<feature type="region of interest" description="Disordered" evidence="8">
    <location>
        <begin position="1"/>
        <end position="21"/>
    </location>
</feature>
<evidence type="ECO:0000313" key="10">
    <source>
        <dbReference type="Proteomes" id="UP000774617"/>
    </source>
</evidence>
<accession>A0ABQ8GDA5</accession>
<dbReference type="SMART" id="SM00320">
    <property type="entry name" value="WD40"/>
    <property type="match status" value="5"/>
</dbReference>
<evidence type="ECO:0000313" key="9">
    <source>
        <dbReference type="EMBL" id="KAH7050070.1"/>
    </source>
</evidence>
<dbReference type="PROSITE" id="PS00678">
    <property type="entry name" value="WD_REPEATS_1"/>
    <property type="match status" value="1"/>
</dbReference>
<dbReference type="Proteomes" id="UP000774617">
    <property type="component" value="Unassembled WGS sequence"/>
</dbReference>
<comment type="function">
    <text evidence="3">Component of the ASTRA complex involved in chromatin remodeling.</text>
</comment>
<protein>
    <recommendedName>
        <fullName evidence="6">ASTRA-associated protein 1</fullName>
    </recommendedName>
</protein>
<dbReference type="InterPro" id="IPR036322">
    <property type="entry name" value="WD40_repeat_dom_sf"/>
</dbReference>
<feature type="compositionally biased region" description="Low complexity" evidence="8">
    <location>
        <begin position="292"/>
        <end position="328"/>
    </location>
</feature>
<evidence type="ECO:0000256" key="7">
    <source>
        <dbReference type="PROSITE-ProRule" id="PRU00221"/>
    </source>
</evidence>
<evidence type="ECO:0000256" key="6">
    <source>
        <dbReference type="ARBA" id="ARBA00040563"/>
    </source>
</evidence>
<name>A0ABQ8GDA5_9PEZI</name>
<evidence type="ECO:0000256" key="2">
    <source>
        <dbReference type="ARBA" id="ARBA00022737"/>
    </source>
</evidence>
<comment type="similarity">
    <text evidence="4">Belongs to the WD repeat ASA1 family.</text>
</comment>
<dbReference type="InterPro" id="IPR019775">
    <property type="entry name" value="WD40_repeat_CS"/>
</dbReference>
<feature type="region of interest" description="Disordered" evidence="8">
    <location>
        <begin position="411"/>
        <end position="435"/>
    </location>
</feature>
<feature type="region of interest" description="Disordered" evidence="8">
    <location>
        <begin position="284"/>
        <end position="350"/>
    </location>
</feature>
<dbReference type="Gene3D" id="2.130.10.10">
    <property type="entry name" value="YVTN repeat-like/Quinoprotein amine dehydrogenase"/>
    <property type="match status" value="2"/>
</dbReference>
<evidence type="ECO:0000256" key="4">
    <source>
        <dbReference type="ARBA" id="ARBA00037931"/>
    </source>
</evidence>
<reference evidence="9 10" key="1">
    <citation type="journal article" date="2021" name="Nat. Commun.">
        <title>Genetic determinants of endophytism in the Arabidopsis root mycobiome.</title>
        <authorList>
            <person name="Mesny F."/>
            <person name="Miyauchi S."/>
            <person name="Thiergart T."/>
            <person name="Pickel B."/>
            <person name="Atanasova L."/>
            <person name="Karlsson M."/>
            <person name="Huettel B."/>
            <person name="Barry K.W."/>
            <person name="Haridas S."/>
            <person name="Chen C."/>
            <person name="Bauer D."/>
            <person name="Andreopoulos W."/>
            <person name="Pangilinan J."/>
            <person name="LaButti K."/>
            <person name="Riley R."/>
            <person name="Lipzen A."/>
            <person name="Clum A."/>
            <person name="Drula E."/>
            <person name="Henrissat B."/>
            <person name="Kohler A."/>
            <person name="Grigoriev I.V."/>
            <person name="Martin F.M."/>
            <person name="Hacquard S."/>
        </authorList>
    </citation>
    <scope>NUCLEOTIDE SEQUENCE [LARGE SCALE GENOMIC DNA]</scope>
    <source>
        <strain evidence="9 10">MPI-SDFR-AT-0080</strain>
    </source>
</reference>
<sequence>MSHPSPTGCTALPLQQPERPPAQPAYVFRGHSAQVHAVRFVRHNSRLLTGDADGWAVLWNLATKRPAAVWRAHQSALLGFGDWGGDNLITHGRDFHIRVWQLRPTDESQLSTVLPVEDATTERKNPWLLHALRVNTLNFCSFAMCSELATSPATPSATVDSVLIAVPGVRDDEVDVFQLPSERRVSTVPNIGQKTGMAMALSLIHRPSPSGPHLHCISAYESGAAAVHAFDATSTTWSRIYTSQPHSQPVLSLSPSPSLHDITFFTSGADDVVAKHFIPLAGPEVPPPAKPAAPAQPSSSTADAKPKSLLSAALAAQPPEVSSAASPQQPSPTPVEPVKVVRTKHSGQQSLTVRSDGRILATAGWDGRVRVYSVKSMKEIAVLAWHKEGCYATAFADVGAPEGEIVESGGGHGHVDAKGPDGSGGGEAIVKSDGQRQVGRMTVRSRREERARSVHWIAVGSKDGKVSLWEVF</sequence>